<feature type="transmembrane region" description="Helical" evidence="1">
    <location>
        <begin position="66"/>
        <end position="89"/>
    </location>
</feature>
<keyword evidence="1" id="KW-1133">Transmembrane helix</keyword>
<reference evidence="2 3" key="1">
    <citation type="submission" date="2018-04" db="EMBL/GenBank/DDBJ databases">
        <title>Draft genome sequence of Pseudomonas syringae pv. actinidiae biovar 1 strains isolated from kiwifruit in Kagawa prefecture.</title>
        <authorList>
            <person name="Tabuchi M."/>
            <person name="Saito M."/>
            <person name="Fujiwara S."/>
            <person name="Sasa N."/>
            <person name="Akimitsu K."/>
            <person name="Gomi K."/>
            <person name="Konishi-Sugita S."/>
            <person name="Hamano K."/>
            <person name="Kataoka I."/>
        </authorList>
    </citation>
    <scope>NUCLEOTIDE SEQUENCE [LARGE SCALE GENOMIC DNA]</scope>
    <source>
        <strain evidence="2 3">MAFF212206</strain>
    </source>
</reference>
<keyword evidence="1" id="KW-0812">Transmembrane</keyword>
<dbReference type="Proteomes" id="UP000247480">
    <property type="component" value="Unassembled WGS sequence"/>
</dbReference>
<evidence type="ECO:0000313" key="3">
    <source>
        <dbReference type="Proteomes" id="UP000247480"/>
    </source>
</evidence>
<name>A0A2V0QK54_PSESF</name>
<dbReference type="EMBL" id="BGJZ01000106">
    <property type="protein sequence ID" value="GBH08960.1"/>
    <property type="molecule type" value="Genomic_DNA"/>
</dbReference>
<gene>
    <name evidence="2" type="ORF">KPSA1_02350</name>
</gene>
<evidence type="ECO:0000256" key="1">
    <source>
        <dbReference type="SAM" id="Phobius"/>
    </source>
</evidence>
<protein>
    <submittedName>
        <fullName evidence="2">Periplasmic component</fullName>
    </submittedName>
</protein>
<keyword evidence="1" id="KW-0472">Membrane</keyword>
<proteinExistence type="predicted"/>
<sequence>MTGFAGGRDALDLVDDVSAFDHFGEYRITPALSGLGAVVQEGVVSHVDEELRRSRMRLHGARHRNGVLLVRQAVVSFVLDAWALVFLFFHARLETAALDHEVTDYTVKNGVFIVAGVNVFDEVGYGQWRFFCVQLQNDVAEVGGQLYFGHVESRSLVMHEWAHYDPDAQFTGEVTFFSAFAAFMTSNVQSVVRGLTASAMISALI</sequence>
<accession>A0A2V0QK54</accession>
<comment type="caution">
    <text evidence="2">The sequence shown here is derived from an EMBL/GenBank/DDBJ whole genome shotgun (WGS) entry which is preliminary data.</text>
</comment>
<evidence type="ECO:0000313" key="2">
    <source>
        <dbReference type="EMBL" id="GBH08960.1"/>
    </source>
</evidence>
<organism evidence="2 3">
    <name type="scientific">Pseudomonas syringae pv. actinidiae</name>
    <dbReference type="NCBI Taxonomy" id="103796"/>
    <lineage>
        <taxon>Bacteria</taxon>
        <taxon>Pseudomonadati</taxon>
        <taxon>Pseudomonadota</taxon>
        <taxon>Gammaproteobacteria</taxon>
        <taxon>Pseudomonadales</taxon>
        <taxon>Pseudomonadaceae</taxon>
        <taxon>Pseudomonas</taxon>
        <taxon>Pseudomonas syringae</taxon>
    </lineage>
</organism>
<dbReference type="AlphaFoldDB" id="A0A2V0QK54"/>